<proteinExistence type="predicted"/>
<gene>
    <name evidence="1" type="ORF">B0J13DRAFT_58593</name>
</gene>
<sequence length="301" mass="33400">MSLGRKYFLLKDVLPKTEIPHLVGRVVLDKTHPSQAYAPFSHNPEDIVKDLLPAPVVWASGNDFISNTTGWKVTGGFSDIIQLGRSRSTENGASIESEEVSCYTMPNTMLAFEELMKNTAYSKDIHDILRRSNTGHAYFVTGFLTCRNGVLSVSRVESQHQQVGATAPILQAPASNFGRMGNPNLSFGFEKTQKKVLSRQLVDNVIFAVAYDVIRSSRSLDLDSRFFVKTSIINKGPKRVKPNHLAFMRESDSDSDSEDSASDNEEISYVNTELLGDERFDTVDLDAVSFHVKGISKDLSI</sequence>
<dbReference type="Proteomes" id="UP000717696">
    <property type="component" value="Unassembled WGS sequence"/>
</dbReference>
<accession>A0A9P9EKX9</accession>
<dbReference type="AlphaFoldDB" id="A0A9P9EKX9"/>
<comment type="caution">
    <text evidence="1">The sequence shown here is derived from an EMBL/GenBank/DDBJ whole genome shotgun (WGS) entry which is preliminary data.</text>
</comment>
<dbReference type="OrthoDB" id="5410365at2759"/>
<name>A0A9P9EKX9_9HYPO</name>
<evidence type="ECO:0000313" key="2">
    <source>
        <dbReference type="Proteomes" id="UP000717696"/>
    </source>
</evidence>
<keyword evidence="2" id="KW-1185">Reference proteome</keyword>
<protein>
    <submittedName>
        <fullName evidence="1">Uncharacterized protein</fullName>
    </submittedName>
</protein>
<dbReference type="EMBL" id="JAGMUU010000012">
    <property type="protein sequence ID" value="KAH7141399.1"/>
    <property type="molecule type" value="Genomic_DNA"/>
</dbReference>
<reference evidence="1" key="1">
    <citation type="journal article" date="2021" name="Nat. Commun.">
        <title>Genetic determinants of endophytism in the Arabidopsis root mycobiome.</title>
        <authorList>
            <person name="Mesny F."/>
            <person name="Miyauchi S."/>
            <person name="Thiergart T."/>
            <person name="Pickel B."/>
            <person name="Atanasova L."/>
            <person name="Karlsson M."/>
            <person name="Huettel B."/>
            <person name="Barry K.W."/>
            <person name="Haridas S."/>
            <person name="Chen C."/>
            <person name="Bauer D."/>
            <person name="Andreopoulos W."/>
            <person name="Pangilinan J."/>
            <person name="LaButti K."/>
            <person name="Riley R."/>
            <person name="Lipzen A."/>
            <person name="Clum A."/>
            <person name="Drula E."/>
            <person name="Henrissat B."/>
            <person name="Kohler A."/>
            <person name="Grigoriev I.V."/>
            <person name="Martin F.M."/>
            <person name="Hacquard S."/>
        </authorList>
    </citation>
    <scope>NUCLEOTIDE SEQUENCE</scope>
    <source>
        <strain evidence="1">MPI-CAGE-AT-0021</strain>
    </source>
</reference>
<organism evidence="1 2">
    <name type="scientific">Dactylonectria estremocensis</name>
    <dbReference type="NCBI Taxonomy" id="1079267"/>
    <lineage>
        <taxon>Eukaryota</taxon>
        <taxon>Fungi</taxon>
        <taxon>Dikarya</taxon>
        <taxon>Ascomycota</taxon>
        <taxon>Pezizomycotina</taxon>
        <taxon>Sordariomycetes</taxon>
        <taxon>Hypocreomycetidae</taxon>
        <taxon>Hypocreales</taxon>
        <taxon>Nectriaceae</taxon>
        <taxon>Dactylonectria</taxon>
    </lineage>
</organism>
<evidence type="ECO:0000313" key="1">
    <source>
        <dbReference type="EMBL" id="KAH7141399.1"/>
    </source>
</evidence>